<protein>
    <submittedName>
        <fullName evidence="4">Protein aardvark</fullName>
    </submittedName>
</protein>
<keyword evidence="1" id="KW-0677">Repeat</keyword>
<keyword evidence="5" id="KW-1185">Reference proteome</keyword>
<dbReference type="EMBL" id="CAMXCT010001790">
    <property type="protein sequence ID" value="CAI3993091.1"/>
    <property type="molecule type" value="Genomic_DNA"/>
</dbReference>
<evidence type="ECO:0000256" key="1">
    <source>
        <dbReference type="ARBA" id="ARBA00022737"/>
    </source>
</evidence>
<dbReference type="OrthoDB" id="449062at2759"/>
<reference evidence="3" key="1">
    <citation type="submission" date="2022-10" db="EMBL/GenBank/DDBJ databases">
        <authorList>
            <person name="Chen Y."/>
            <person name="Dougan E. K."/>
            <person name="Chan C."/>
            <person name="Rhodes N."/>
            <person name="Thang M."/>
        </authorList>
    </citation>
    <scope>NUCLEOTIDE SEQUENCE</scope>
</reference>
<feature type="transmembrane region" description="Helical" evidence="2">
    <location>
        <begin position="33"/>
        <end position="52"/>
    </location>
</feature>
<comment type="caution">
    <text evidence="3">The sequence shown here is derived from an EMBL/GenBank/DDBJ whole genome shotgun (WGS) entry which is preliminary data.</text>
</comment>
<dbReference type="AlphaFoldDB" id="A0A9P1CKH7"/>
<evidence type="ECO:0000313" key="5">
    <source>
        <dbReference type="Proteomes" id="UP001152797"/>
    </source>
</evidence>
<dbReference type="PANTHER" id="PTHR22895">
    <property type="entry name" value="ARMADILLO REPEAT-CONTAINING PROTEIN 6"/>
    <property type="match status" value="1"/>
</dbReference>
<dbReference type="Gene3D" id="1.25.10.10">
    <property type="entry name" value="Leucine-rich Repeat Variant"/>
    <property type="match status" value="1"/>
</dbReference>
<evidence type="ECO:0000313" key="3">
    <source>
        <dbReference type="EMBL" id="CAI3993091.1"/>
    </source>
</evidence>
<keyword evidence="2" id="KW-0472">Membrane</keyword>
<dbReference type="SUPFAM" id="SSF48371">
    <property type="entry name" value="ARM repeat"/>
    <property type="match status" value="1"/>
</dbReference>
<dbReference type="EMBL" id="CAMXCT020001790">
    <property type="protein sequence ID" value="CAL1146466.1"/>
    <property type="molecule type" value="Genomic_DNA"/>
</dbReference>
<organism evidence="3">
    <name type="scientific">Cladocopium goreaui</name>
    <dbReference type="NCBI Taxonomy" id="2562237"/>
    <lineage>
        <taxon>Eukaryota</taxon>
        <taxon>Sar</taxon>
        <taxon>Alveolata</taxon>
        <taxon>Dinophyceae</taxon>
        <taxon>Suessiales</taxon>
        <taxon>Symbiodiniaceae</taxon>
        <taxon>Cladocopium</taxon>
    </lineage>
</organism>
<keyword evidence="2" id="KW-0812">Transmembrane</keyword>
<dbReference type="InterPro" id="IPR011989">
    <property type="entry name" value="ARM-like"/>
</dbReference>
<dbReference type="PANTHER" id="PTHR22895:SF0">
    <property type="entry name" value="ARMADILLO REPEAT-CONTAINING PROTEIN 6"/>
    <property type="match status" value="1"/>
</dbReference>
<accession>A0A9P1CKH7</accession>
<name>A0A9P1CKH7_9DINO</name>
<proteinExistence type="predicted"/>
<reference evidence="4 5" key="2">
    <citation type="submission" date="2024-05" db="EMBL/GenBank/DDBJ databases">
        <authorList>
            <person name="Chen Y."/>
            <person name="Shah S."/>
            <person name="Dougan E. K."/>
            <person name="Thang M."/>
            <person name="Chan C."/>
        </authorList>
    </citation>
    <scope>NUCLEOTIDE SEQUENCE [LARGE SCALE GENOMIC DNA]</scope>
</reference>
<evidence type="ECO:0000256" key="2">
    <source>
        <dbReference type="SAM" id="Phobius"/>
    </source>
</evidence>
<dbReference type="InterPro" id="IPR016024">
    <property type="entry name" value="ARM-type_fold"/>
</dbReference>
<keyword evidence="2" id="KW-1133">Transmembrane helix</keyword>
<feature type="transmembrane region" description="Helical" evidence="2">
    <location>
        <begin position="72"/>
        <end position="93"/>
    </location>
</feature>
<evidence type="ECO:0000313" key="4">
    <source>
        <dbReference type="EMBL" id="CAL4780403.1"/>
    </source>
</evidence>
<dbReference type="Proteomes" id="UP001152797">
    <property type="component" value="Unassembled WGS sequence"/>
</dbReference>
<sequence length="421" mass="47869">MPRLVFAIPNTIGAYETVLLRGSAGQAFLSTPALLQVLIHLGELILALTCVFTFKSADAYDLLESHVWMKWVLWYFASCNVVRYSLFFFLYWFCAYDVDAEWRTNADRVYVTKLLTDKALEEADNSDKIIPLEIAGIAEFSGKGGLDPEKAYDAMVHGRIKLPYYVAGHICQIVARAAHKIDIKDKGNTEMACEAVLKAMQQHPTESTVQRAASRALFNLVSGCGDNKLFFAKRQALSLLLKSVLEHDGDDDLRRYVFMALQEFAGDETGHHLDDEKEEMGPNVLESVLANLRSHRKDRVLQFATCGFIAEMIFYYPKMRKQFYEEGALEELLHSMREYREDSDVQRTACLALRRFAMDDRSGEVLERMRCLGVQDDVRRAMDMHAGALQYEARKLMDALEVKVMLPPIGVQTDVLSYRVP</sequence>
<dbReference type="EMBL" id="CAMXCT030001790">
    <property type="protein sequence ID" value="CAL4780403.1"/>
    <property type="molecule type" value="Genomic_DNA"/>
</dbReference>
<gene>
    <name evidence="3" type="ORF">C1SCF055_LOCUS19871</name>
</gene>